<dbReference type="SUPFAM" id="SSF55811">
    <property type="entry name" value="Nudix"/>
    <property type="match status" value="1"/>
</dbReference>
<dbReference type="InterPro" id="IPR000086">
    <property type="entry name" value="NUDIX_hydrolase_dom"/>
</dbReference>
<dbReference type="EC" id="3.6.-.-" evidence="5"/>
<gene>
    <name evidence="5" type="ORF">ACFOZ7_02690</name>
</gene>
<dbReference type="Pfam" id="PF00293">
    <property type="entry name" value="NUDIX"/>
    <property type="match status" value="1"/>
</dbReference>
<sequence>MSHPHRIAPETPRVQQTLRLPVSKLESLREWATDGTGLAAAARVRDASGRIALVENSWTNGWFLPGGGVEPDERPSDAARREVREETGLDAAIESPLVVLDQTYVSERDGNEQFSARYVIYSASAEGEIPDSSQLGVTDDEISAARWFETLPEDLHDGDLLRPYL</sequence>
<feature type="compositionally biased region" description="Basic and acidic residues" evidence="3">
    <location>
        <begin position="71"/>
        <end position="87"/>
    </location>
</feature>
<dbReference type="Gene3D" id="3.90.79.10">
    <property type="entry name" value="Nucleoside Triphosphate Pyrophosphohydrolase"/>
    <property type="match status" value="1"/>
</dbReference>
<dbReference type="PRINTS" id="PR00502">
    <property type="entry name" value="NUDIXFAMILY"/>
</dbReference>
<dbReference type="InterPro" id="IPR015797">
    <property type="entry name" value="NUDIX_hydrolase-like_dom_sf"/>
</dbReference>
<evidence type="ECO:0000313" key="6">
    <source>
        <dbReference type="Proteomes" id="UP001595821"/>
    </source>
</evidence>
<keyword evidence="2 5" id="KW-0378">Hydrolase</keyword>
<accession>A0ABD5NWA3</accession>
<dbReference type="CDD" id="cd02883">
    <property type="entry name" value="NUDIX_Hydrolase"/>
    <property type="match status" value="1"/>
</dbReference>
<dbReference type="Proteomes" id="UP001595821">
    <property type="component" value="Unassembled WGS sequence"/>
</dbReference>
<dbReference type="PROSITE" id="PS51462">
    <property type="entry name" value="NUDIX"/>
    <property type="match status" value="1"/>
</dbReference>
<evidence type="ECO:0000256" key="2">
    <source>
        <dbReference type="ARBA" id="ARBA00022801"/>
    </source>
</evidence>
<feature type="domain" description="Nudix hydrolase" evidence="4">
    <location>
        <begin position="35"/>
        <end position="165"/>
    </location>
</feature>
<dbReference type="PANTHER" id="PTHR43046:SF14">
    <property type="entry name" value="MUTT_NUDIX FAMILY PROTEIN"/>
    <property type="match status" value="1"/>
</dbReference>
<comment type="cofactor">
    <cofactor evidence="1">
        <name>Mg(2+)</name>
        <dbReference type="ChEBI" id="CHEBI:18420"/>
    </cofactor>
</comment>
<organism evidence="5 6">
    <name type="scientific">Natribaculum luteum</name>
    <dbReference type="NCBI Taxonomy" id="1586232"/>
    <lineage>
        <taxon>Archaea</taxon>
        <taxon>Methanobacteriati</taxon>
        <taxon>Methanobacteriota</taxon>
        <taxon>Stenosarchaea group</taxon>
        <taxon>Halobacteria</taxon>
        <taxon>Halobacteriales</taxon>
        <taxon>Natrialbaceae</taxon>
        <taxon>Natribaculum</taxon>
    </lineage>
</organism>
<evidence type="ECO:0000256" key="3">
    <source>
        <dbReference type="SAM" id="MobiDB-lite"/>
    </source>
</evidence>
<dbReference type="InterPro" id="IPR020476">
    <property type="entry name" value="Nudix_hydrolase"/>
</dbReference>
<dbReference type="PROSITE" id="PS00893">
    <property type="entry name" value="NUDIX_BOX"/>
    <property type="match status" value="1"/>
</dbReference>
<feature type="region of interest" description="Disordered" evidence="3">
    <location>
        <begin position="64"/>
        <end position="87"/>
    </location>
</feature>
<dbReference type="GeneID" id="71855121"/>
<evidence type="ECO:0000256" key="1">
    <source>
        <dbReference type="ARBA" id="ARBA00001946"/>
    </source>
</evidence>
<dbReference type="EMBL" id="JBHSDJ010000003">
    <property type="protein sequence ID" value="MFC4245919.1"/>
    <property type="molecule type" value="Genomic_DNA"/>
</dbReference>
<dbReference type="InterPro" id="IPR020084">
    <property type="entry name" value="NUDIX_hydrolase_CS"/>
</dbReference>
<proteinExistence type="predicted"/>
<comment type="caution">
    <text evidence="5">The sequence shown here is derived from an EMBL/GenBank/DDBJ whole genome shotgun (WGS) entry which is preliminary data.</text>
</comment>
<dbReference type="RefSeq" id="WP_246968304.1">
    <property type="nucleotide sequence ID" value="NZ_CP095397.1"/>
</dbReference>
<reference evidence="5 6" key="1">
    <citation type="journal article" date="2014" name="Int. J. Syst. Evol. Microbiol.">
        <title>Complete genome sequence of Corynebacterium casei LMG S-19264T (=DSM 44701T), isolated from a smear-ripened cheese.</title>
        <authorList>
            <consortium name="US DOE Joint Genome Institute (JGI-PGF)"/>
            <person name="Walter F."/>
            <person name="Albersmeier A."/>
            <person name="Kalinowski J."/>
            <person name="Ruckert C."/>
        </authorList>
    </citation>
    <scope>NUCLEOTIDE SEQUENCE [LARGE SCALE GENOMIC DNA]</scope>
    <source>
        <strain evidence="5 6">IBRC-M 10912</strain>
    </source>
</reference>
<dbReference type="PANTHER" id="PTHR43046">
    <property type="entry name" value="GDP-MANNOSE MANNOSYL HYDROLASE"/>
    <property type="match status" value="1"/>
</dbReference>
<protein>
    <submittedName>
        <fullName evidence="5">NUDIX hydrolase</fullName>
        <ecNumber evidence="5">3.6.-.-</ecNumber>
    </submittedName>
</protein>
<evidence type="ECO:0000259" key="4">
    <source>
        <dbReference type="PROSITE" id="PS51462"/>
    </source>
</evidence>
<dbReference type="AlphaFoldDB" id="A0ABD5NWA3"/>
<dbReference type="GO" id="GO:0016787">
    <property type="term" value="F:hydrolase activity"/>
    <property type="evidence" value="ECO:0007669"/>
    <property type="project" value="UniProtKB-KW"/>
</dbReference>
<evidence type="ECO:0000313" key="5">
    <source>
        <dbReference type="EMBL" id="MFC4245919.1"/>
    </source>
</evidence>
<name>A0ABD5NWA3_9EURY</name>